<dbReference type="SUPFAM" id="SSF56112">
    <property type="entry name" value="Protein kinase-like (PK-like)"/>
    <property type="match status" value="1"/>
</dbReference>
<evidence type="ECO:0000313" key="2">
    <source>
        <dbReference type="EMBL" id="KAB8437421.1"/>
    </source>
</evidence>
<dbReference type="Proteomes" id="UP000327013">
    <property type="component" value="Unassembled WGS sequence"/>
</dbReference>
<feature type="domain" description="Aminoglycoside phosphotransferase" evidence="1">
    <location>
        <begin position="107"/>
        <end position="303"/>
    </location>
</feature>
<dbReference type="PANTHER" id="PTHR21310:SF48">
    <property type="entry name" value="AMINOGLYCOSIDE PHOSPHOTRANSFERASE DOMAIN-CONTAINING PROTEIN"/>
    <property type="match status" value="1"/>
</dbReference>
<dbReference type="InterPro" id="IPR051678">
    <property type="entry name" value="AGP_Transferase"/>
</dbReference>
<dbReference type="OrthoDB" id="4177236at2759"/>
<dbReference type="AlphaFoldDB" id="A0A5N6L069"/>
<dbReference type="InterPro" id="IPR002575">
    <property type="entry name" value="Aminoglycoside_PTrfase"/>
</dbReference>
<evidence type="ECO:0000313" key="3">
    <source>
        <dbReference type="Proteomes" id="UP000327013"/>
    </source>
</evidence>
<proteinExistence type="predicted"/>
<name>A0A5N6L069_9ROSI</name>
<dbReference type="Gene3D" id="3.90.1200.10">
    <property type="match status" value="1"/>
</dbReference>
<dbReference type="PANTHER" id="PTHR21310">
    <property type="entry name" value="AMINOGLYCOSIDE PHOSPHOTRANSFERASE-RELATED-RELATED"/>
    <property type="match status" value="1"/>
</dbReference>
<accession>A0A5N6L069</accession>
<evidence type="ECO:0000259" key="1">
    <source>
        <dbReference type="Pfam" id="PF01636"/>
    </source>
</evidence>
<reference evidence="2 3" key="1">
    <citation type="submission" date="2019-06" db="EMBL/GenBank/DDBJ databases">
        <title>A chromosomal-level reference genome of Carpinus fangiana (Coryloideae, Betulaceae).</title>
        <authorList>
            <person name="Yang X."/>
            <person name="Wang Z."/>
            <person name="Zhang L."/>
            <person name="Hao G."/>
            <person name="Liu J."/>
            <person name="Yang Y."/>
        </authorList>
    </citation>
    <scope>NUCLEOTIDE SEQUENCE [LARGE SCALE GENOMIC DNA]</scope>
    <source>
        <strain evidence="2">Cfa_2016G</strain>
        <tissue evidence="2">Leaf</tissue>
    </source>
</reference>
<keyword evidence="3" id="KW-1185">Reference proteome</keyword>
<dbReference type="EMBL" id="VIBQ01000036">
    <property type="protein sequence ID" value="KAB8437421.1"/>
    <property type="molecule type" value="Genomic_DNA"/>
</dbReference>
<organism evidence="2 3">
    <name type="scientific">Carpinus fangiana</name>
    <dbReference type="NCBI Taxonomy" id="176857"/>
    <lineage>
        <taxon>Eukaryota</taxon>
        <taxon>Viridiplantae</taxon>
        <taxon>Streptophyta</taxon>
        <taxon>Embryophyta</taxon>
        <taxon>Tracheophyta</taxon>
        <taxon>Spermatophyta</taxon>
        <taxon>Magnoliopsida</taxon>
        <taxon>eudicotyledons</taxon>
        <taxon>Gunneridae</taxon>
        <taxon>Pentapetalae</taxon>
        <taxon>rosids</taxon>
        <taxon>fabids</taxon>
        <taxon>Fagales</taxon>
        <taxon>Betulaceae</taxon>
        <taxon>Carpinus</taxon>
    </lineage>
</organism>
<dbReference type="CDD" id="cd05120">
    <property type="entry name" value="APH_ChoK_like"/>
    <property type="match status" value="1"/>
</dbReference>
<protein>
    <recommendedName>
        <fullName evidence="1">Aminoglycoside phosphotransferase domain-containing protein</fullName>
    </recommendedName>
</protein>
<dbReference type="InterPro" id="IPR011009">
    <property type="entry name" value="Kinase-like_dom_sf"/>
</dbReference>
<sequence length="325" mass="37221">MERSKAQIVLAFTAGALLTLGFKDLYPHLRRWLQTPKQERHTQDAESALKLPYFSPHAPSTLPSSNAIHAAPLLNEVGTTRVAKLSEEYVVKYGPQVDPIEGENMMFVKRYAAVPVPDVYAIYFDSERNCTYIIMEYIHGETLASAWTSLDDTKKDRIAAILRTYMKDLRALPAPGYFGTLARRPLLESMFWTGQDTPSISGPFDSEAQLNDGMIQKYLLFGGPAPKAAFYRRTLPHVFCGHQPVFTHADFQRKNIIIHTDSEGKMAVTLIDWEKSGWLPSYWEFGMAMSAYHFQDDWDKWIGLILEPFHNEYLHLRMIHLDIWS</sequence>
<gene>
    <name evidence="2" type="ORF">FH972_025099</name>
</gene>
<dbReference type="Pfam" id="PF01636">
    <property type="entry name" value="APH"/>
    <property type="match status" value="1"/>
</dbReference>
<comment type="caution">
    <text evidence="2">The sequence shown here is derived from an EMBL/GenBank/DDBJ whole genome shotgun (WGS) entry which is preliminary data.</text>
</comment>